<accession>V5I862</accession>
<proteinExistence type="predicted"/>
<evidence type="ECO:0000313" key="2">
    <source>
        <dbReference type="EMBL" id="JAB63226.1"/>
    </source>
</evidence>
<sequence length="135" mass="15507">RWAAIQKNAGIVIFYHDPYFNQEDKHSYKNILEMTGAHKDAVGRLKGSSSLKYREVNIPLFIKPTQRKTTGRGLLSRTNKLTYNTKPTEYIYWDDPNELVDRLKLLVASKNAGNTSHDNEITAIIEELKEARIIS</sequence>
<dbReference type="InterPro" id="IPR058520">
    <property type="entry name" value="DUF8207"/>
</dbReference>
<dbReference type="AlphaFoldDB" id="V5I862"/>
<dbReference type="Pfam" id="PF26634">
    <property type="entry name" value="DUF8207"/>
    <property type="match status" value="1"/>
</dbReference>
<protein>
    <recommendedName>
        <fullName evidence="1">DUF8207 domain-containing protein</fullName>
    </recommendedName>
</protein>
<evidence type="ECO:0000259" key="1">
    <source>
        <dbReference type="Pfam" id="PF26634"/>
    </source>
</evidence>
<dbReference type="PANTHER" id="PTHR35374:SF1">
    <property type="entry name" value="PROTEIN KINASE DOMAIN-CONTAINING PROTEIN"/>
    <property type="match status" value="1"/>
</dbReference>
<dbReference type="PANTHER" id="PTHR35374">
    <property type="entry name" value="CYCLIN-DEPENDENT KINASE 11A-LIKE"/>
    <property type="match status" value="1"/>
</dbReference>
<reference evidence="2" key="1">
    <citation type="submission" date="2013-07" db="EMBL/GenBank/DDBJ databases">
        <title>Midgut Transcriptome Profiling of Anoplphora glabripennis, a Lignocellulose Degrading, Wood-Boring Cerambycid.</title>
        <authorList>
            <person name="Scully E.D."/>
            <person name="Hoover K."/>
            <person name="Carlson J.E."/>
            <person name="Tien M."/>
            <person name="Geib S.M."/>
        </authorList>
    </citation>
    <scope>NUCLEOTIDE SEQUENCE</scope>
</reference>
<feature type="domain" description="DUF8207" evidence="1">
    <location>
        <begin position="14"/>
        <end position="61"/>
    </location>
</feature>
<name>V5I862_ANOGL</name>
<feature type="non-terminal residue" evidence="2">
    <location>
        <position position="1"/>
    </location>
</feature>
<organism evidence="2">
    <name type="scientific">Anoplophora glabripennis</name>
    <name type="common">Asian longhorn beetle</name>
    <name type="synonym">Anoplophora nobilis</name>
    <dbReference type="NCBI Taxonomy" id="217634"/>
    <lineage>
        <taxon>Eukaryota</taxon>
        <taxon>Metazoa</taxon>
        <taxon>Ecdysozoa</taxon>
        <taxon>Arthropoda</taxon>
        <taxon>Hexapoda</taxon>
        <taxon>Insecta</taxon>
        <taxon>Pterygota</taxon>
        <taxon>Neoptera</taxon>
        <taxon>Endopterygota</taxon>
        <taxon>Coleoptera</taxon>
        <taxon>Polyphaga</taxon>
        <taxon>Cucujiformia</taxon>
        <taxon>Chrysomeloidea</taxon>
        <taxon>Cerambycidae</taxon>
        <taxon>Lamiinae</taxon>
        <taxon>Lamiini</taxon>
        <taxon>Anoplophora</taxon>
    </lineage>
</organism>
<dbReference type="EMBL" id="GALX01005240">
    <property type="protein sequence ID" value="JAB63226.1"/>
    <property type="molecule type" value="Transcribed_RNA"/>
</dbReference>